<dbReference type="InterPro" id="IPR033646">
    <property type="entry name" value="CLU-central"/>
</dbReference>
<dbReference type="VEuPathDB" id="TriTrypDB:TCSYLVIO_000992"/>
<comment type="caution">
    <text evidence="2">The sequence shown here is derived from an EMBL/GenBank/DDBJ whole genome shotgun (WGS) entry which is preliminary data.</text>
</comment>
<dbReference type="AlphaFoldDB" id="A0A2V2V0S8"/>
<evidence type="ECO:0000259" key="1">
    <source>
        <dbReference type="PROSITE" id="PS51823"/>
    </source>
</evidence>
<dbReference type="InterPro" id="IPR025697">
    <property type="entry name" value="CLU_dom"/>
</dbReference>
<protein>
    <recommendedName>
        <fullName evidence="1">Clu domain-containing protein</fullName>
    </recommendedName>
</protein>
<dbReference type="VEuPathDB" id="TriTrypDB:TCDM_03909"/>
<name>A0A2V2V0S8_TRYCR</name>
<dbReference type="VEuPathDB" id="TriTrypDB:TcYC6_0055940"/>
<evidence type="ECO:0000313" key="2">
    <source>
        <dbReference type="EMBL" id="PWU89851.1"/>
    </source>
</evidence>
<dbReference type="VEuPathDB" id="TriTrypDB:TcG_02106"/>
<dbReference type="VEuPathDB" id="TriTrypDB:TcCLB.508837.90"/>
<organism evidence="2 3">
    <name type="scientific">Trypanosoma cruzi</name>
    <dbReference type="NCBI Taxonomy" id="5693"/>
    <lineage>
        <taxon>Eukaryota</taxon>
        <taxon>Discoba</taxon>
        <taxon>Euglenozoa</taxon>
        <taxon>Kinetoplastea</taxon>
        <taxon>Metakinetoplastina</taxon>
        <taxon>Trypanosomatida</taxon>
        <taxon>Trypanosomatidae</taxon>
        <taxon>Trypanosoma</taxon>
        <taxon>Schizotrypanum</taxon>
    </lineage>
</organism>
<reference evidence="2 3" key="1">
    <citation type="journal article" date="2018" name="Microb. Genom.">
        <title>Expanding an expanded genome: long-read sequencing of Trypanosoma cruzi.</title>
        <authorList>
            <person name="Berna L."/>
            <person name="Rodriguez M."/>
            <person name="Chiribao M.L."/>
            <person name="Parodi-Talice A."/>
            <person name="Pita S."/>
            <person name="Rijo G."/>
            <person name="Alvarez-Valin F."/>
            <person name="Robello C."/>
        </authorList>
    </citation>
    <scope>NUCLEOTIDE SEQUENCE [LARGE SCALE GENOMIC DNA]</scope>
    <source>
        <strain evidence="2 3">Dm28c</strain>
    </source>
</reference>
<sequence length="706" mass="80390">MDRAFVNASAEYSPLHGRDWNAEFQLAWEMDDSTISQAEARMEQLCRVEREFVAEATRTVKQIVMLDDDGPRELPKFLQCYRVDNIFFRVLPDSRSGRNYVASLRGVLQSRTRLLTVPLSCMFFYRGMPVLAQALVPMPREPTRLYGAGSTNNQEVVAEILHMAEALNIPLPKSILCEVYEGLDARWYCTLTNITTMYFAGSFSLSHTLKRNEMLVFSSLVTSGPEDVFSVMHAPPFLDALAKLKGVVQAEAQNKLCDILHFYGINFRFLKEVLQAFLLRRGADTEGVKALENCVIIEMFARAIKQELYLRVQANRTAYDGLMLQNDVARYISCGLDAGHFKQEFLPVLARKYNIGASDKSIIAICDNVRQLKRHDIFARLAVLIGARLRAEETSLGEKFTWLPEVHARVLPPTVNPKIVQALALQYNVTKTTKKHLYAFCLPLQSKSARWEGDLKTALRYALEVAAAEKARHGEVGLPYLYALREVCELLLSEDNIEWISDGCKHIDTLLDGFDKQSGALTRMRRHIECACWFLGISGIVDLRKKALHQFCIASRLAPAEIRSDFGAWLYTRPFLGILRCKQMMRPERFVDVSDIARDAEQLARIVTPVDYFVEYLWELGMELQCDEKYEMASEILQIAFNMLRKVPRSTLDSGILMYDLINVCRAYDPARYGTYCDVLLNSLSESHSKETLRPGNPLRPSLMRT</sequence>
<dbReference type="VEuPathDB" id="TriTrypDB:Tc_MARK_5298"/>
<dbReference type="Pfam" id="PF12807">
    <property type="entry name" value="eIF3_p135"/>
    <property type="match status" value="1"/>
</dbReference>
<dbReference type="VEuPathDB" id="TriTrypDB:TcBrA4_0005490"/>
<dbReference type="PANTHER" id="PTHR12601:SF6">
    <property type="entry name" value="CLUSTERED MITOCHONDRIA PROTEIN HOMOLOG"/>
    <property type="match status" value="1"/>
</dbReference>
<dbReference type="VEuPathDB" id="TriTrypDB:TcCL_ESM00289"/>
<dbReference type="VEuPathDB" id="TriTrypDB:C4B63_55g177"/>
<dbReference type="GO" id="GO:0005737">
    <property type="term" value="C:cytoplasm"/>
    <property type="evidence" value="ECO:0007669"/>
    <property type="project" value="TreeGrafter"/>
</dbReference>
<gene>
    <name evidence="2" type="ORF">C4B63_55g177</name>
</gene>
<evidence type="ECO:0000313" key="3">
    <source>
        <dbReference type="Proteomes" id="UP000246121"/>
    </source>
</evidence>
<proteinExistence type="predicted"/>
<dbReference type="VEuPathDB" id="TriTrypDB:TcCLB.511383.80"/>
<dbReference type="VEuPathDB" id="TriTrypDB:ECC02_003291"/>
<feature type="domain" description="Clu" evidence="1">
    <location>
        <begin position="1"/>
        <end position="228"/>
    </location>
</feature>
<dbReference type="Pfam" id="PF13236">
    <property type="entry name" value="CLU"/>
    <property type="match status" value="1"/>
</dbReference>
<dbReference type="InterPro" id="IPR027523">
    <property type="entry name" value="CLU_prot"/>
</dbReference>
<dbReference type="PROSITE" id="PS51823">
    <property type="entry name" value="CLU"/>
    <property type="match status" value="1"/>
</dbReference>
<dbReference type="Proteomes" id="UP000246121">
    <property type="component" value="Unassembled WGS sequence"/>
</dbReference>
<dbReference type="EMBL" id="PRFA01000055">
    <property type="protein sequence ID" value="PWU89851.1"/>
    <property type="molecule type" value="Genomic_DNA"/>
</dbReference>
<accession>A0A2V2V0S8</accession>
<dbReference type="PANTHER" id="PTHR12601">
    <property type="entry name" value="EUKARYOTIC TRANSLATION INITIATION FACTOR 3 SUBUNIT EIF-3"/>
    <property type="match status" value="1"/>
</dbReference>
<dbReference type="VEuPathDB" id="TriTrypDB:BCY84_16029"/>
<dbReference type="VEuPathDB" id="TriTrypDB:C3747_320g12"/>